<evidence type="ECO:0000313" key="4">
    <source>
        <dbReference type="Proteomes" id="UP000661607"/>
    </source>
</evidence>
<comment type="caution">
    <text evidence="3">The sequence shown here is derived from an EMBL/GenBank/DDBJ whole genome shotgun (WGS) entry which is preliminary data.</text>
</comment>
<keyword evidence="3" id="KW-0456">Lyase</keyword>
<feature type="region of interest" description="Disordered" evidence="1">
    <location>
        <begin position="91"/>
        <end position="110"/>
    </location>
</feature>
<feature type="domain" description="VOC" evidence="2">
    <location>
        <begin position="1"/>
        <end position="125"/>
    </location>
</feature>
<dbReference type="EMBL" id="JADBEF010000001">
    <property type="protein sequence ID" value="MBE1562529.1"/>
    <property type="molecule type" value="Genomic_DNA"/>
</dbReference>
<dbReference type="CDD" id="cd09012">
    <property type="entry name" value="VOC_like"/>
    <property type="match status" value="1"/>
</dbReference>
<dbReference type="PANTHER" id="PTHR36503:SF2">
    <property type="entry name" value="BLR2408 PROTEIN"/>
    <property type="match status" value="1"/>
</dbReference>
<name>A0ABR9KKI2_9ACTN</name>
<protein>
    <submittedName>
        <fullName evidence="3">Lactoylglutathione lyase</fullName>
    </submittedName>
</protein>
<evidence type="ECO:0000256" key="1">
    <source>
        <dbReference type="SAM" id="MobiDB-lite"/>
    </source>
</evidence>
<dbReference type="Gene3D" id="3.10.180.10">
    <property type="entry name" value="2,3-Dihydroxybiphenyl 1,2-Dioxygenase, domain 1"/>
    <property type="match status" value="1"/>
</dbReference>
<dbReference type="Pfam" id="PF22677">
    <property type="entry name" value="Ble-like_N"/>
    <property type="match status" value="1"/>
</dbReference>
<dbReference type="Proteomes" id="UP000661607">
    <property type="component" value="Unassembled WGS sequence"/>
</dbReference>
<accession>A0ABR9KKI2</accession>
<organism evidence="3 4">
    <name type="scientific">Nonomuraea africana</name>
    <dbReference type="NCBI Taxonomy" id="46171"/>
    <lineage>
        <taxon>Bacteria</taxon>
        <taxon>Bacillati</taxon>
        <taxon>Actinomycetota</taxon>
        <taxon>Actinomycetes</taxon>
        <taxon>Streptosporangiales</taxon>
        <taxon>Streptosporangiaceae</taxon>
        <taxon>Nonomuraea</taxon>
    </lineage>
</organism>
<dbReference type="InterPro" id="IPR029068">
    <property type="entry name" value="Glyas_Bleomycin-R_OHBP_Dase"/>
</dbReference>
<dbReference type="GO" id="GO:0016829">
    <property type="term" value="F:lyase activity"/>
    <property type="evidence" value="ECO:0007669"/>
    <property type="project" value="UniProtKB-KW"/>
</dbReference>
<proteinExistence type="predicted"/>
<dbReference type="InterPro" id="IPR053863">
    <property type="entry name" value="Glyoxy/Ble-like_N"/>
</dbReference>
<gene>
    <name evidence="3" type="ORF">H4W81_005308</name>
</gene>
<evidence type="ECO:0000313" key="3">
    <source>
        <dbReference type="EMBL" id="MBE1562529.1"/>
    </source>
</evidence>
<dbReference type="PROSITE" id="PS51819">
    <property type="entry name" value="VOC"/>
    <property type="match status" value="1"/>
</dbReference>
<dbReference type="PANTHER" id="PTHR36503">
    <property type="entry name" value="BLR2520 PROTEIN"/>
    <property type="match status" value="1"/>
</dbReference>
<dbReference type="SUPFAM" id="SSF54593">
    <property type="entry name" value="Glyoxalase/Bleomycin resistance protein/Dihydroxybiphenyl dioxygenase"/>
    <property type="match status" value="1"/>
</dbReference>
<dbReference type="RefSeq" id="WP_192777247.1">
    <property type="nucleotide sequence ID" value="NZ_BAAASY010000002.1"/>
</dbReference>
<evidence type="ECO:0000259" key="2">
    <source>
        <dbReference type="PROSITE" id="PS51819"/>
    </source>
</evidence>
<dbReference type="InterPro" id="IPR037523">
    <property type="entry name" value="VOC_core"/>
</dbReference>
<keyword evidence="4" id="KW-1185">Reference proteome</keyword>
<sequence>MMIFVNLPVKDLDRSKNFFTGLGFTFNRQFTDEKAACLVISDTIYAMLLTEEFFKSFTKKDIADAHTTTEAIVALGVESREKVDELADKALASGGSPANDPMDEESMYGRSFQDPDGHLWEVVWMDPAAVES</sequence>
<reference evidence="3 4" key="1">
    <citation type="submission" date="2020-10" db="EMBL/GenBank/DDBJ databases">
        <title>Sequencing the genomes of 1000 actinobacteria strains.</title>
        <authorList>
            <person name="Klenk H.-P."/>
        </authorList>
    </citation>
    <scope>NUCLEOTIDE SEQUENCE [LARGE SCALE GENOMIC DNA]</scope>
    <source>
        <strain evidence="3 4">DSM 43748</strain>
    </source>
</reference>